<organism evidence="1 2">
    <name type="scientific">Anabarilius grahami</name>
    <name type="common">Kanglang fish</name>
    <name type="synonym">Barilius grahami</name>
    <dbReference type="NCBI Taxonomy" id="495550"/>
    <lineage>
        <taxon>Eukaryota</taxon>
        <taxon>Metazoa</taxon>
        <taxon>Chordata</taxon>
        <taxon>Craniata</taxon>
        <taxon>Vertebrata</taxon>
        <taxon>Euteleostomi</taxon>
        <taxon>Actinopterygii</taxon>
        <taxon>Neopterygii</taxon>
        <taxon>Teleostei</taxon>
        <taxon>Ostariophysi</taxon>
        <taxon>Cypriniformes</taxon>
        <taxon>Xenocyprididae</taxon>
        <taxon>Xenocypridinae</taxon>
        <taxon>Xenocypridinae incertae sedis</taxon>
        <taxon>Anabarilius</taxon>
    </lineage>
</organism>
<evidence type="ECO:0000313" key="1">
    <source>
        <dbReference type="EMBL" id="ROL43499.1"/>
    </source>
</evidence>
<dbReference type="Proteomes" id="UP000281406">
    <property type="component" value="Unassembled WGS sequence"/>
</dbReference>
<comment type="caution">
    <text evidence="1">The sequence shown here is derived from an EMBL/GenBank/DDBJ whole genome shotgun (WGS) entry which is preliminary data.</text>
</comment>
<dbReference type="EMBL" id="RJVU01048406">
    <property type="protein sequence ID" value="ROL43499.1"/>
    <property type="molecule type" value="Genomic_DNA"/>
</dbReference>
<dbReference type="OrthoDB" id="8929758at2759"/>
<accession>A0A3N0YB72</accession>
<protein>
    <submittedName>
        <fullName evidence="1">Uncharacterized protein</fullName>
    </submittedName>
</protein>
<proteinExistence type="predicted"/>
<keyword evidence="2" id="KW-1185">Reference proteome</keyword>
<gene>
    <name evidence="1" type="ORF">DPX16_17320</name>
</gene>
<dbReference type="AlphaFoldDB" id="A0A3N0YB72"/>
<reference evidence="1 2" key="1">
    <citation type="submission" date="2018-10" db="EMBL/GenBank/DDBJ databases">
        <title>Genome assembly for a Yunnan-Guizhou Plateau 3E fish, Anabarilius grahami (Regan), and its evolutionary and genetic applications.</title>
        <authorList>
            <person name="Jiang W."/>
        </authorList>
    </citation>
    <scope>NUCLEOTIDE SEQUENCE [LARGE SCALE GENOMIC DNA]</scope>
    <source>
        <strain evidence="1">AG-KIZ</strain>
        <tissue evidence="1">Muscle</tissue>
    </source>
</reference>
<name>A0A3N0YB72_ANAGA</name>
<sequence>MRISHLLNMLNNDDKDVRELARSSLFLDLRRRKVPLARESEPHFLGFKRKSSGKLDTHSAGFGVWSDWPDLNDLCVRTGVSLEWAKSDSRTVRVSEDIITDPLTYVRATATYGGHSHPLTSTGARRTLMDLHQHHQKQYWAGLKLQGKLACLPSANHSVSHSFLKNTALSEDIVIFTVKARLQVLPTRFNLSIWFSTTQVLYCLHHTTEQMTETLPHILNGCHAHKGMYIARHDRIVDLIAKEISSHFSSSVRMYKHSFCKTIHVSVLQ</sequence>
<evidence type="ECO:0000313" key="2">
    <source>
        <dbReference type="Proteomes" id="UP000281406"/>
    </source>
</evidence>